<proteinExistence type="predicted"/>
<reference evidence="1 2" key="1">
    <citation type="submission" date="2019-05" db="EMBL/GenBank/DDBJ databases">
        <title>Another draft genome of Portunus trituberculatus and its Hox gene families provides insights of decapod evolution.</title>
        <authorList>
            <person name="Jeong J.-H."/>
            <person name="Song I."/>
            <person name="Kim S."/>
            <person name="Choi T."/>
            <person name="Kim D."/>
            <person name="Ryu S."/>
            <person name="Kim W."/>
        </authorList>
    </citation>
    <scope>NUCLEOTIDE SEQUENCE [LARGE SCALE GENOMIC DNA]</scope>
    <source>
        <tissue evidence="1">Muscle</tissue>
    </source>
</reference>
<dbReference type="EMBL" id="VSRR010000274">
    <property type="protein sequence ID" value="MPC13348.1"/>
    <property type="molecule type" value="Genomic_DNA"/>
</dbReference>
<evidence type="ECO:0000313" key="2">
    <source>
        <dbReference type="Proteomes" id="UP000324222"/>
    </source>
</evidence>
<name>A0A5B7CVY0_PORTR</name>
<evidence type="ECO:0000313" key="1">
    <source>
        <dbReference type="EMBL" id="MPC13348.1"/>
    </source>
</evidence>
<organism evidence="1 2">
    <name type="scientific">Portunus trituberculatus</name>
    <name type="common">Swimming crab</name>
    <name type="synonym">Neptunus trituberculatus</name>
    <dbReference type="NCBI Taxonomy" id="210409"/>
    <lineage>
        <taxon>Eukaryota</taxon>
        <taxon>Metazoa</taxon>
        <taxon>Ecdysozoa</taxon>
        <taxon>Arthropoda</taxon>
        <taxon>Crustacea</taxon>
        <taxon>Multicrustacea</taxon>
        <taxon>Malacostraca</taxon>
        <taxon>Eumalacostraca</taxon>
        <taxon>Eucarida</taxon>
        <taxon>Decapoda</taxon>
        <taxon>Pleocyemata</taxon>
        <taxon>Brachyura</taxon>
        <taxon>Eubrachyura</taxon>
        <taxon>Portunoidea</taxon>
        <taxon>Portunidae</taxon>
        <taxon>Portuninae</taxon>
        <taxon>Portunus</taxon>
    </lineage>
</organism>
<comment type="caution">
    <text evidence="1">The sequence shown here is derived from an EMBL/GenBank/DDBJ whole genome shotgun (WGS) entry which is preliminary data.</text>
</comment>
<sequence>MNVLNEVNHRKLEIQTRAGSSRVYQRKVGKIKSTD</sequence>
<dbReference type="AlphaFoldDB" id="A0A5B7CVY0"/>
<protein>
    <submittedName>
        <fullName evidence="1">Uncharacterized protein</fullName>
    </submittedName>
</protein>
<gene>
    <name evidence="1" type="ORF">E2C01_006080</name>
</gene>
<dbReference type="Proteomes" id="UP000324222">
    <property type="component" value="Unassembled WGS sequence"/>
</dbReference>
<accession>A0A5B7CVY0</accession>
<keyword evidence="2" id="KW-1185">Reference proteome</keyword>